<evidence type="ECO:0008006" key="4">
    <source>
        <dbReference type="Google" id="ProtNLM"/>
    </source>
</evidence>
<comment type="caution">
    <text evidence="2">The sequence shown here is derived from an EMBL/GenBank/DDBJ whole genome shotgun (WGS) entry which is preliminary data.</text>
</comment>
<feature type="region of interest" description="Disordered" evidence="1">
    <location>
        <begin position="34"/>
        <end position="68"/>
    </location>
</feature>
<dbReference type="AlphaFoldDB" id="A0A9P4Q8W6"/>
<feature type="compositionally biased region" description="Low complexity" evidence="1">
    <location>
        <begin position="419"/>
        <end position="428"/>
    </location>
</feature>
<name>A0A9P4Q8W6_9PEZI</name>
<gene>
    <name evidence="2" type="ORF">K431DRAFT_304331</name>
</gene>
<dbReference type="EMBL" id="MU003799">
    <property type="protein sequence ID" value="KAF2720506.1"/>
    <property type="molecule type" value="Genomic_DNA"/>
</dbReference>
<feature type="compositionally biased region" description="Gly residues" evidence="1">
    <location>
        <begin position="435"/>
        <end position="445"/>
    </location>
</feature>
<keyword evidence="3" id="KW-1185">Reference proteome</keyword>
<organism evidence="2 3">
    <name type="scientific">Polychaeton citri CBS 116435</name>
    <dbReference type="NCBI Taxonomy" id="1314669"/>
    <lineage>
        <taxon>Eukaryota</taxon>
        <taxon>Fungi</taxon>
        <taxon>Dikarya</taxon>
        <taxon>Ascomycota</taxon>
        <taxon>Pezizomycotina</taxon>
        <taxon>Dothideomycetes</taxon>
        <taxon>Dothideomycetidae</taxon>
        <taxon>Capnodiales</taxon>
        <taxon>Capnodiaceae</taxon>
        <taxon>Polychaeton</taxon>
    </lineage>
</organism>
<evidence type="ECO:0000313" key="3">
    <source>
        <dbReference type="Proteomes" id="UP000799441"/>
    </source>
</evidence>
<dbReference type="OrthoDB" id="3889136at2759"/>
<evidence type="ECO:0000313" key="2">
    <source>
        <dbReference type="EMBL" id="KAF2720506.1"/>
    </source>
</evidence>
<feature type="compositionally biased region" description="Acidic residues" evidence="1">
    <location>
        <begin position="231"/>
        <end position="242"/>
    </location>
</feature>
<feature type="compositionally biased region" description="Basic and acidic residues" evidence="1">
    <location>
        <begin position="319"/>
        <end position="343"/>
    </location>
</feature>
<evidence type="ECO:0000256" key="1">
    <source>
        <dbReference type="SAM" id="MobiDB-lite"/>
    </source>
</evidence>
<dbReference type="Proteomes" id="UP000799441">
    <property type="component" value="Unassembled WGS sequence"/>
</dbReference>
<reference evidence="2" key="1">
    <citation type="journal article" date="2020" name="Stud. Mycol.">
        <title>101 Dothideomycetes genomes: a test case for predicting lifestyles and emergence of pathogens.</title>
        <authorList>
            <person name="Haridas S."/>
            <person name="Albert R."/>
            <person name="Binder M."/>
            <person name="Bloem J."/>
            <person name="Labutti K."/>
            <person name="Salamov A."/>
            <person name="Andreopoulos B."/>
            <person name="Baker S."/>
            <person name="Barry K."/>
            <person name="Bills G."/>
            <person name="Bluhm B."/>
            <person name="Cannon C."/>
            <person name="Castanera R."/>
            <person name="Culley D."/>
            <person name="Daum C."/>
            <person name="Ezra D."/>
            <person name="Gonzalez J."/>
            <person name="Henrissat B."/>
            <person name="Kuo A."/>
            <person name="Liang C."/>
            <person name="Lipzen A."/>
            <person name="Lutzoni F."/>
            <person name="Magnuson J."/>
            <person name="Mondo S."/>
            <person name="Nolan M."/>
            <person name="Ohm R."/>
            <person name="Pangilinan J."/>
            <person name="Park H.-J."/>
            <person name="Ramirez L."/>
            <person name="Alfaro M."/>
            <person name="Sun H."/>
            <person name="Tritt A."/>
            <person name="Yoshinaga Y."/>
            <person name="Zwiers L.-H."/>
            <person name="Turgeon B."/>
            <person name="Goodwin S."/>
            <person name="Spatafora J."/>
            <person name="Crous P."/>
            <person name="Grigoriev I."/>
        </authorList>
    </citation>
    <scope>NUCLEOTIDE SEQUENCE</scope>
    <source>
        <strain evidence="2">CBS 116435</strain>
    </source>
</reference>
<proteinExistence type="predicted"/>
<protein>
    <recommendedName>
        <fullName evidence="4">Myb-like domain-containing protein</fullName>
    </recommendedName>
</protein>
<feature type="region of interest" description="Disordered" evidence="1">
    <location>
        <begin position="189"/>
        <end position="285"/>
    </location>
</feature>
<feature type="compositionally biased region" description="Low complexity" evidence="1">
    <location>
        <begin position="85"/>
        <end position="100"/>
    </location>
</feature>
<accession>A0A9P4Q8W6</accession>
<sequence>MSTRRGRYIFEVSPKCEQSSLSPTRQGEALAEIPPSEQRVGEQESLFVSENEDVSRDEDVVDEQSSTVDDAAAAYEEDIYTRAAQPPTYSQRTSQPSPSSTYVRAQVAAGQPAKSCGKFRETGGWIKRKRVESARPHMKWTPSNDRKLLLFGLGREIYPSQYSTIASAFPEKPTVKAVAERLVKLRKEQKSQLNKYGLTEPEADIYDEQGNPVDFEPEQQIQKRPRKVLEQDDDDDDDVVEIEDPRVRPLPPPGSPSDDNRKERKAKRPRVTATVPWVPDLAPDEMPSRRIPLALEQRAAAMARDIDNARETVVAGPTTERRRPVSERPRPGQVEMERPDRFSLRNIPGGYQTFESRRASVSTSASTSRPAQSPVRPSPSQVISWGESRTRSSPHEGSTLSRRGVTGGPSMRHTHIVCGSSRGRFGSRGNDGPLGPRGGSSGSQA</sequence>
<feature type="region of interest" description="Disordered" evidence="1">
    <location>
        <begin position="306"/>
        <end position="445"/>
    </location>
</feature>
<feature type="compositionally biased region" description="Low complexity" evidence="1">
    <location>
        <begin position="359"/>
        <end position="369"/>
    </location>
</feature>
<feature type="region of interest" description="Disordered" evidence="1">
    <location>
        <begin position="80"/>
        <end position="100"/>
    </location>
</feature>